<name>A0ABW1DB54_9ACTN</name>
<dbReference type="SUPFAM" id="SSF51395">
    <property type="entry name" value="FMN-linked oxidoreductases"/>
    <property type="match status" value="1"/>
</dbReference>
<dbReference type="EMBL" id="JBHSPA010000118">
    <property type="protein sequence ID" value="MFC5835153.1"/>
    <property type="molecule type" value="Genomic_DNA"/>
</dbReference>
<evidence type="ECO:0000256" key="1">
    <source>
        <dbReference type="ARBA" id="ARBA00001917"/>
    </source>
</evidence>
<keyword evidence="8" id="KW-1185">Reference proteome</keyword>
<dbReference type="CDD" id="cd02809">
    <property type="entry name" value="alpha_hydroxyacid_oxid_FMN"/>
    <property type="match status" value="1"/>
</dbReference>
<evidence type="ECO:0000259" key="6">
    <source>
        <dbReference type="PROSITE" id="PS51349"/>
    </source>
</evidence>
<keyword evidence="2" id="KW-0285">Flavoprotein</keyword>
<reference evidence="8" key="1">
    <citation type="journal article" date="2019" name="Int. J. Syst. Evol. Microbiol.">
        <title>The Global Catalogue of Microorganisms (GCM) 10K type strain sequencing project: providing services to taxonomists for standard genome sequencing and annotation.</title>
        <authorList>
            <consortium name="The Broad Institute Genomics Platform"/>
            <consortium name="The Broad Institute Genome Sequencing Center for Infectious Disease"/>
            <person name="Wu L."/>
            <person name="Ma J."/>
        </authorList>
    </citation>
    <scope>NUCLEOTIDE SEQUENCE [LARGE SCALE GENOMIC DNA]</scope>
    <source>
        <strain evidence="8">CCUG 53903</strain>
    </source>
</reference>
<dbReference type="Proteomes" id="UP001596058">
    <property type="component" value="Unassembled WGS sequence"/>
</dbReference>
<evidence type="ECO:0000256" key="3">
    <source>
        <dbReference type="ARBA" id="ARBA00022643"/>
    </source>
</evidence>
<keyword evidence="4 7" id="KW-0560">Oxidoreductase</keyword>
<dbReference type="InterPro" id="IPR012133">
    <property type="entry name" value="Alpha-hydoxy_acid_DH_FMN"/>
</dbReference>
<dbReference type="PIRSF" id="PIRSF000138">
    <property type="entry name" value="Al-hdrx_acd_dh"/>
    <property type="match status" value="1"/>
</dbReference>
<evidence type="ECO:0000313" key="8">
    <source>
        <dbReference type="Proteomes" id="UP001596058"/>
    </source>
</evidence>
<evidence type="ECO:0000256" key="4">
    <source>
        <dbReference type="ARBA" id="ARBA00023002"/>
    </source>
</evidence>
<accession>A0ABW1DB54</accession>
<dbReference type="InterPro" id="IPR008259">
    <property type="entry name" value="FMN_hydac_DH_AS"/>
</dbReference>
<proteinExistence type="inferred from homology"/>
<dbReference type="Pfam" id="PF01070">
    <property type="entry name" value="FMN_dh"/>
    <property type="match status" value="1"/>
</dbReference>
<dbReference type="InterPro" id="IPR013785">
    <property type="entry name" value="Aldolase_TIM"/>
</dbReference>
<evidence type="ECO:0000313" key="7">
    <source>
        <dbReference type="EMBL" id="MFC5835153.1"/>
    </source>
</evidence>
<comment type="caution">
    <text evidence="7">The sequence shown here is derived from an EMBL/GenBank/DDBJ whole genome shotgun (WGS) entry which is preliminary data.</text>
</comment>
<evidence type="ECO:0000256" key="2">
    <source>
        <dbReference type="ARBA" id="ARBA00022630"/>
    </source>
</evidence>
<dbReference type="RefSeq" id="WP_379524628.1">
    <property type="nucleotide sequence ID" value="NZ_JBHSPA010000118.1"/>
</dbReference>
<keyword evidence="3" id="KW-0288">FMN</keyword>
<dbReference type="PROSITE" id="PS51349">
    <property type="entry name" value="FMN_HYDROXY_ACID_DH_2"/>
    <property type="match status" value="1"/>
</dbReference>
<dbReference type="GO" id="GO:0016491">
    <property type="term" value="F:oxidoreductase activity"/>
    <property type="evidence" value="ECO:0007669"/>
    <property type="project" value="UniProtKB-KW"/>
</dbReference>
<protein>
    <submittedName>
        <fullName evidence="7">Alpha-hydroxy acid oxidase</fullName>
        <ecNumber evidence="7">1.-.-.-</ecNumber>
    </submittedName>
</protein>
<dbReference type="InterPro" id="IPR000262">
    <property type="entry name" value="FMN-dep_DH"/>
</dbReference>
<organism evidence="7 8">
    <name type="scientific">Nonomuraea insulae</name>
    <dbReference type="NCBI Taxonomy" id="1616787"/>
    <lineage>
        <taxon>Bacteria</taxon>
        <taxon>Bacillati</taxon>
        <taxon>Actinomycetota</taxon>
        <taxon>Actinomycetes</taxon>
        <taxon>Streptosporangiales</taxon>
        <taxon>Streptosporangiaceae</taxon>
        <taxon>Nonomuraea</taxon>
    </lineage>
</organism>
<dbReference type="InterPro" id="IPR037396">
    <property type="entry name" value="FMN_HAD"/>
</dbReference>
<feature type="domain" description="FMN hydroxy acid dehydrogenase" evidence="6">
    <location>
        <begin position="2"/>
        <end position="354"/>
    </location>
</feature>
<comment type="cofactor">
    <cofactor evidence="1">
        <name>FMN</name>
        <dbReference type="ChEBI" id="CHEBI:58210"/>
    </cofactor>
</comment>
<sequence length="354" mass="37269">MYAQMRGRSLRDYEVAARERLDPAHYDYFAGGAGDEVTVRANEAAFGRLGLVPRVLRGAGKPQTGVTLLGSRAAAPVLVAPTAFHRLAHPEGERATARAAAATETIMIVSMGATVAIEDVAAAAPGAELWFQLYVQPDLAFTERIVRRAEAAGCAALVVTADSPVMGLRERDLRNGFHDLPEHLCCENLRDGARGDRVRPIVMWPELSWEHLEALRGMTQLPIVLKGVTHPADARLAIGHGISAIMVSNHGGRQLDGVPATIDLLPDVVAEVAGAVPVLLDGGVRRGTDVLKALALGAAAVAVGRPVVWGLAADGERGVAGVLGLLRAEVEHALTLCGCASVADLDPSMVRRPC</sequence>
<comment type="similarity">
    <text evidence="5">Belongs to the FMN-dependent alpha-hydroxy acid dehydrogenase family.</text>
</comment>
<dbReference type="PANTHER" id="PTHR10578:SF107">
    <property type="entry name" value="2-HYDROXYACID OXIDASE 1"/>
    <property type="match status" value="1"/>
</dbReference>
<gene>
    <name evidence="7" type="ORF">ACFPZ3_65935</name>
</gene>
<dbReference type="PANTHER" id="PTHR10578">
    <property type="entry name" value="S -2-HYDROXY-ACID OXIDASE-RELATED"/>
    <property type="match status" value="1"/>
</dbReference>
<dbReference type="Gene3D" id="3.20.20.70">
    <property type="entry name" value="Aldolase class I"/>
    <property type="match status" value="1"/>
</dbReference>
<dbReference type="PROSITE" id="PS00557">
    <property type="entry name" value="FMN_HYDROXY_ACID_DH_1"/>
    <property type="match status" value="1"/>
</dbReference>
<dbReference type="EC" id="1.-.-.-" evidence="7"/>
<evidence type="ECO:0000256" key="5">
    <source>
        <dbReference type="ARBA" id="ARBA00024042"/>
    </source>
</evidence>